<gene>
    <name evidence="1" type="ORF">V144x_54350</name>
</gene>
<reference evidence="1 2" key="1">
    <citation type="submission" date="2019-03" db="EMBL/GenBank/DDBJ databases">
        <title>Deep-cultivation of Planctomycetes and their phenomic and genomic characterization uncovers novel biology.</title>
        <authorList>
            <person name="Wiegand S."/>
            <person name="Jogler M."/>
            <person name="Boedeker C."/>
            <person name="Pinto D."/>
            <person name="Vollmers J."/>
            <person name="Rivas-Marin E."/>
            <person name="Kohn T."/>
            <person name="Peeters S.H."/>
            <person name="Heuer A."/>
            <person name="Rast P."/>
            <person name="Oberbeckmann S."/>
            <person name="Bunk B."/>
            <person name="Jeske O."/>
            <person name="Meyerdierks A."/>
            <person name="Storesund J.E."/>
            <person name="Kallscheuer N."/>
            <person name="Luecker S."/>
            <person name="Lage O.M."/>
            <person name="Pohl T."/>
            <person name="Merkel B.J."/>
            <person name="Hornburger P."/>
            <person name="Mueller R.-W."/>
            <person name="Bruemmer F."/>
            <person name="Labrenz M."/>
            <person name="Spormann A.M."/>
            <person name="Op den Camp H."/>
            <person name="Overmann J."/>
            <person name="Amann R."/>
            <person name="Jetten M.S.M."/>
            <person name="Mascher T."/>
            <person name="Medema M.H."/>
            <person name="Devos D.P."/>
            <person name="Kaster A.-K."/>
            <person name="Ovreas L."/>
            <person name="Rohde M."/>
            <person name="Galperin M.Y."/>
            <person name="Jogler C."/>
        </authorList>
    </citation>
    <scope>NUCLEOTIDE SEQUENCE [LARGE SCALE GENOMIC DNA]</scope>
    <source>
        <strain evidence="1 2">V144</strain>
    </source>
</reference>
<organism evidence="1 2">
    <name type="scientific">Gimesia aquarii</name>
    <dbReference type="NCBI Taxonomy" id="2527964"/>
    <lineage>
        <taxon>Bacteria</taxon>
        <taxon>Pseudomonadati</taxon>
        <taxon>Planctomycetota</taxon>
        <taxon>Planctomycetia</taxon>
        <taxon>Planctomycetales</taxon>
        <taxon>Planctomycetaceae</taxon>
        <taxon>Gimesia</taxon>
    </lineage>
</organism>
<dbReference type="EMBL" id="CP037920">
    <property type="protein sequence ID" value="QDT99921.1"/>
    <property type="molecule type" value="Genomic_DNA"/>
</dbReference>
<dbReference type="Proteomes" id="UP000318704">
    <property type="component" value="Chromosome"/>
</dbReference>
<sequence length="140" mass="15697">MCHPLVLGSVEPLPILQYTPDRHDETDGHIFVDSHDKATSCDSQVIFPTRFLYYISARHTGDACGFSGDCDEAESARRELAAFLERSLEICADLQLLVAFTDYGDSEVVPSRLDYLGPSDIRTWMTGFSPGDFFQVIREI</sequence>
<evidence type="ECO:0000313" key="1">
    <source>
        <dbReference type="EMBL" id="QDT99921.1"/>
    </source>
</evidence>
<evidence type="ECO:0000313" key="2">
    <source>
        <dbReference type="Proteomes" id="UP000318704"/>
    </source>
</evidence>
<proteinExistence type="predicted"/>
<accession>A0A517W3T0</accession>
<dbReference type="AlphaFoldDB" id="A0A517W3T0"/>
<dbReference type="KEGG" id="gaw:V144x_54350"/>
<protein>
    <submittedName>
        <fullName evidence="1">Uncharacterized protein</fullName>
    </submittedName>
</protein>
<name>A0A517W3T0_9PLAN</name>